<proteinExistence type="predicted"/>
<evidence type="ECO:0000313" key="1">
    <source>
        <dbReference type="EMBL" id="EIN04550.1"/>
    </source>
</evidence>
<dbReference type="AlphaFoldDB" id="R7S2C3"/>
<keyword evidence="2" id="KW-1185">Reference proteome</keyword>
<dbReference type="EMBL" id="JH687554">
    <property type="protein sequence ID" value="EIN04550.1"/>
    <property type="molecule type" value="Genomic_DNA"/>
</dbReference>
<protein>
    <submittedName>
        <fullName evidence="1">Uncharacterized protein</fullName>
    </submittedName>
</protein>
<name>R7S2C3_PUNST</name>
<dbReference type="GeneID" id="18884000"/>
<dbReference type="RefSeq" id="XP_007388345.1">
    <property type="nucleotide sequence ID" value="XM_007388283.1"/>
</dbReference>
<evidence type="ECO:0000313" key="2">
    <source>
        <dbReference type="Proteomes" id="UP000054196"/>
    </source>
</evidence>
<reference evidence="2" key="1">
    <citation type="journal article" date="2012" name="Science">
        <title>The Paleozoic origin of enzymatic lignin decomposition reconstructed from 31 fungal genomes.</title>
        <authorList>
            <person name="Floudas D."/>
            <person name="Binder M."/>
            <person name="Riley R."/>
            <person name="Barry K."/>
            <person name="Blanchette R.A."/>
            <person name="Henrissat B."/>
            <person name="Martinez A.T."/>
            <person name="Otillar R."/>
            <person name="Spatafora J.W."/>
            <person name="Yadav J.S."/>
            <person name="Aerts A."/>
            <person name="Benoit I."/>
            <person name="Boyd A."/>
            <person name="Carlson A."/>
            <person name="Copeland A."/>
            <person name="Coutinho P.M."/>
            <person name="de Vries R.P."/>
            <person name="Ferreira P."/>
            <person name="Findley K."/>
            <person name="Foster B."/>
            <person name="Gaskell J."/>
            <person name="Glotzer D."/>
            <person name="Gorecki P."/>
            <person name="Heitman J."/>
            <person name="Hesse C."/>
            <person name="Hori C."/>
            <person name="Igarashi K."/>
            <person name="Jurgens J.A."/>
            <person name="Kallen N."/>
            <person name="Kersten P."/>
            <person name="Kohler A."/>
            <person name="Kuees U."/>
            <person name="Kumar T.K.A."/>
            <person name="Kuo A."/>
            <person name="LaButti K."/>
            <person name="Larrondo L.F."/>
            <person name="Lindquist E."/>
            <person name="Ling A."/>
            <person name="Lombard V."/>
            <person name="Lucas S."/>
            <person name="Lundell T."/>
            <person name="Martin R."/>
            <person name="McLaughlin D.J."/>
            <person name="Morgenstern I."/>
            <person name="Morin E."/>
            <person name="Murat C."/>
            <person name="Nagy L.G."/>
            <person name="Nolan M."/>
            <person name="Ohm R.A."/>
            <person name="Patyshakuliyeva A."/>
            <person name="Rokas A."/>
            <person name="Ruiz-Duenas F.J."/>
            <person name="Sabat G."/>
            <person name="Salamov A."/>
            <person name="Samejima M."/>
            <person name="Schmutz J."/>
            <person name="Slot J.C."/>
            <person name="St John F."/>
            <person name="Stenlid J."/>
            <person name="Sun H."/>
            <person name="Sun S."/>
            <person name="Syed K."/>
            <person name="Tsang A."/>
            <person name="Wiebenga A."/>
            <person name="Young D."/>
            <person name="Pisabarro A."/>
            <person name="Eastwood D.C."/>
            <person name="Martin F."/>
            <person name="Cullen D."/>
            <person name="Grigoriev I.V."/>
            <person name="Hibbett D.S."/>
        </authorList>
    </citation>
    <scope>NUCLEOTIDE SEQUENCE [LARGE SCALE GENOMIC DNA]</scope>
    <source>
        <strain evidence="2">HHB-11173 SS5</strain>
    </source>
</reference>
<accession>R7S2C3</accession>
<organism evidence="1 2">
    <name type="scientific">Punctularia strigosozonata (strain HHB-11173)</name>
    <name type="common">White-rot fungus</name>
    <dbReference type="NCBI Taxonomy" id="741275"/>
    <lineage>
        <taxon>Eukaryota</taxon>
        <taxon>Fungi</taxon>
        <taxon>Dikarya</taxon>
        <taxon>Basidiomycota</taxon>
        <taxon>Agaricomycotina</taxon>
        <taxon>Agaricomycetes</taxon>
        <taxon>Corticiales</taxon>
        <taxon>Punctulariaceae</taxon>
        <taxon>Punctularia</taxon>
    </lineage>
</organism>
<dbReference type="HOGENOM" id="CLU_2689006_0_0_1"/>
<dbReference type="KEGG" id="psq:PUNSTDRAFT_55549"/>
<gene>
    <name evidence="1" type="ORF">PUNSTDRAFT_55549</name>
</gene>
<sequence length="74" mass="8340">MGRLGLSDIVPVNAIRRSLRTAHFGHDVLQHVLDARRSASHRFLRLCNNPTDRIRSVPHLYELAQRACTDPGPS</sequence>
<dbReference type="Proteomes" id="UP000054196">
    <property type="component" value="Unassembled WGS sequence"/>
</dbReference>